<comment type="cofactor">
    <cofactor evidence="18 19">
        <name>K(+)</name>
        <dbReference type="ChEBI" id="CHEBI:29103"/>
    </cofactor>
    <text evidence="18 19">Binds 1 potassium ion per subunit.</text>
</comment>
<evidence type="ECO:0000256" key="18">
    <source>
        <dbReference type="HAMAP-Rule" id="MF_01966"/>
    </source>
</evidence>
<feature type="binding site" evidence="18">
    <location>
        <begin position="137"/>
        <end position="143"/>
    </location>
    <ligand>
        <name>(6S)-NADPHX</name>
        <dbReference type="ChEBI" id="CHEBI:64076"/>
    </ligand>
</feature>
<dbReference type="PROSITE" id="PS51383">
    <property type="entry name" value="YJEF_C_3"/>
    <property type="match status" value="1"/>
</dbReference>
<dbReference type="NCBIfam" id="TIGR00196">
    <property type="entry name" value="yjeF_cterm"/>
    <property type="match status" value="1"/>
</dbReference>
<evidence type="ECO:0000256" key="14">
    <source>
        <dbReference type="ARBA" id="ARBA00025153"/>
    </source>
</evidence>
<keyword evidence="11 18" id="KW-0413">Isomerase</keyword>
<dbReference type="SUPFAM" id="SSF53613">
    <property type="entry name" value="Ribokinase-like"/>
    <property type="match status" value="1"/>
</dbReference>
<dbReference type="HAMAP" id="MF_01966">
    <property type="entry name" value="NADHX_epimerase"/>
    <property type="match status" value="1"/>
</dbReference>
<evidence type="ECO:0000256" key="15">
    <source>
        <dbReference type="ARBA" id="ARBA00048238"/>
    </source>
</evidence>
<evidence type="ECO:0000256" key="4">
    <source>
        <dbReference type="ARBA" id="ARBA00009524"/>
    </source>
</evidence>
<dbReference type="Proteomes" id="UP000664882">
    <property type="component" value="Unassembled WGS sequence"/>
</dbReference>
<evidence type="ECO:0000256" key="19">
    <source>
        <dbReference type="PIRNR" id="PIRNR017184"/>
    </source>
</evidence>
<feature type="domain" description="YjeF C-terminal" evidence="20">
    <location>
        <begin position="235"/>
        <end position="501"/>
    </location>
</feature>
<comment type="catalytic activity">
    <reaction evidence="1 18 19">
        <text>(6R)-NADHX = (6S)-NADHX</text>
        <dbReference type="Rhea" id="RHEA:32215"/>
        <dbReference type="ChEBI" id="CHEBI:64074"/>
        <dbReference type="ChEBI" id="CHEBI:64075"/>
        <dbReference type="EC" id="5.1.99.6"/>
    </reaction>
</comment>
<comment type="subunit">
    <text evidence="17">Homotetramer.</text>
</comment>
<dbReference type="InterPro" id="IPR030677">
    <property type="entry name" value="Nnr"/>
</dbReference>
<evidence type="ECO:0000256" key="17">
    <source>
        <dbReference type="HAMAP-Rule" id="MF_01965"/>
    </source>
</evidence>
<dbReference type="InterPro" id="IPR036652">
    <property type="entry name" value="YjeF_N_dom_sf"/>
</dbReference>
<evidence type="ECO:0000256" key="5">
    <source>
        <dbReference type="ARBA" id="ARBA00022723"/>
    </source>
</evidence>
<feature type="binding site" evidence="18">
    <location>
        <position position="133"/>
    </location>
    <ligand>
        <name>K(+)</name>
        <dbReference type="ChEBI" id="CHEBI:29103"/>
    </ligand>
</feature>
<evidence type="ECO:0000313" key="22">
    <source>
        <dbReference type="EMBL" id="MBO1518060.1"/>
    </source>
</evidence>
<feature type="binding site" evidence="17">
    <location>
        <position position="376"/>
    </location>
    <ligand>
        <name>(6S)-NADPHX</name>
        <dbReference type="ChEBI" id="CHEBI:64076"/>
    </ligand>
</feature>
<keyword evidence="10 17" id="KW-0520">NAD</keyword>
<sequence length="514" mass="54574">MEIISLEKSHSLTQCLWSSEQIRMGERRAAKRAGISLFELMTLAGQAVFEHASANWPQARCWWIVTGSGNNAGDGYVVARLAIEAGIEVHLIQAGDAQRLTGDAAKARDQYCAQGGTISQLDTVQASASLIIDALLGTGLVGPLSADAARHIRAINQHSAPVLAVDLPSGLCADTGQILTEAVTAAQTLCVIGLKIGLLTARGPDVTGKVFLADLGMQSLFKDEVGQAPIANVMHWQQQRELLPVRRTGAHKGEVGRVLVAGGHQGMSGAIRLTGEAALRCGSGLVRLVSHNSHAHLLNMVRPELMTAAFPDFEDWQWAGALVLGPGLGRDSWSQALFNDAIASNQPMVIDADALWWLAKRGGSLPAQKTWVLTPHSGEAATLLQCKVSDIEADRLAAVQAIQQQYGAVVVLKGAGSLIADEHNVRLCHYGNSGMASGGMGDLLSGIIRTFLAQGLTTFNAASLAVCLHALAGDMAATQQGMRGLLASDLLPQLRSLINQDDDYDHRLFTTYSR</sequence>
<evidence type="ECO:0000259" key="21">
    <source>
        <dbReference type="PROSITE" id="PS51385"/>
    </source>
</evidence>
<comment type="function">
    <text evidence="14 19">Bifunctional enzyme that catalyzes the epimerization of the S- and R-forms of NAD(P)HX and the dehydration of the S-form of NAD(P)HX at the expense of ADP, which is converted to AMP. This allows the repair of both epimers of NAD(P)HX, a damaged form of NAD(P)H that is a result of enzymatic or heat-dependent hydration.</text>
</comment>
<dbReference type="Gene3D" id="3.40.1190.20">
    <property type="match status" value="1"/>
</dbReference>
<accession>A0ABS3NC09</accession>
<comment type="catalytic activity">
    <reaction evidence="15 17 19">
        <text>(6S)-NADHX + ADP = AMP + phosphate + NADH + H(+)</text>
        <dbReference type="Rhea" id="RHEA:32223"/>
        <dbReference type="ChEBI" id="CHEBI:15378"/>
        <dbReference type="ChEBI" id="CHEBI:43474"/>
        <dbReference type="ChEBI" id="CHEBI:57945"/>
        <dbReference type="ChEBI" id="CHEBI:64074"/>
        <dbReference type="ChEBI" id="CHEBI:456215"/>
        <dbReference type="ChEBI" id="CHEBI:456216"/>
        <dbReference type="EC" id="4.2.1.136"/>
    </reaction>
</comment>
<feature type="binding site" evidence="17">
    <location>
        <position position="270"/>
    </location>
    <ligand>
        <name>(6S)-NADPHX</name>
        <dbReference type="ChEBI" id="CHEBI:64076"/>
    </ligand>
</feature>
<evidence type="ECO:0000256" key="7">
    <source>
        <dbReference type="ARBA" id="ARBA00022840"/>
    </source>
</evidence>
<dbReference type="InterPro" id="IPR000631">
    <property type="entry name" value="CARKD"/>
</dbReference>
<dbReference type="HAMAP" id="MF_01965">
    <property type="entry name" value="NADHX_dehydratase"/>
    <property type="match status" value="1"/>
</dbReference>
<comment type="similarity">
    <text evidence="18">Belongs to the NnrE/AIBP family.</text>
</comment>
<keyword evidence="7 17" id="KW-0067">ATP-binding</keyword>
<dbReference type="PANTHER" id="PTHR12592">
    <property type="entry name" value="ATP-DEPENDENT (S)-NAD(P)H-HYDRATE DEHYDRATASE FAMILY MEMBER"/>
    <property type="match status" value="1"/>
</dbReference>
<dbReference type="RefSeq" id="WP_208003619.1">
    <property type="nucleotide sequence ID" value="NZ_JAGDFX010000001.1"/>
</dbReference>
<keyword evidence="9 18" id="KW-0630">Potassium</keyword>
<evidence type="ECO:0000259" key="20">
    <source>
        <dbReference type="PROSITE" id="PS51383"/>
    </source>
</evidence>
<evidence type="ECO:0000256" key="13">
    <source>
        <dbReference type="ARBA" id="ARBA00023268"/>
    </source>
</evidence>
<dbReference type="PIRSF" id="PIRSF017184">
    <property type="entry name" value="Nnr"/>
    <property type="match status" value="1"/>
</dbReference>
<keyword evidence="5 18" id="KW-0479">Metal-binding</keyword>
<comment type="function">
    <text evidence="18">Catalyzes the epimerization of the S- and R-forms of NAD(P)HX, a damaged form of NAD(P)H that is a result of enzymatic or heat-dependent hydration. This is a prerequisite for the S-specific NAD(P)H-hydrate dehydratase to allow the repair of both epimers of NAD(P)HX.</text>
</comment>
<keyword evidence="23" id="KW-1185">Reference proteome</keyword>
<evidence type="ECO:0000256" key="9">
    <source>
        <dbReference type="ARBA" id="ARBA00022958"/>
    </source>
</evidence>
<dbReference type="InterPro" id="IPR004443">
    <property type="entry name" value="YjeF_N_dom"/>
</dbReference>
<dbReference type="InterPro" id="IPR029056">
    <property type="entry name" value="Ribokinase-like"/>
</dbReference>
<protein>
    <recommendedName>
        <fullName evidence="19">Bifunctional NAD(P)H-hydrate repair enzyme</fullName>
    </recommendedName>
    <alternativeName>
        <fullName evidence="19">Nicotinamide nucleotide repair protein</fullName>
    </alternativeName>
    <domain>
        <recommendedName>
            <fullName evidence="19">ADP-dependent (S)-NAD(P)H-hydrate dehydratase</fullName>
            <ecNumber evidence="19">4.2.1.136</ecNumber>
        </recommendedName>
        <alternativeName>
            <fullName evidence="19">ADP-dependent NAD(P)HX dehydratase</fullName>
        </alternativeName>
    </domain>
    <domain>
        <recommendedName>
            <fullName evidence="19">NAD(P)H-hydrate epimerase</fullName>
            <ecNumber evidence="19">5.1.99.6</ecNumber>
        </recommendedName>
    </domain>
</protein>
<dbReference type="EC" id="4.2.1.136" evidence="19"/>
<evidence type="ECO:0000256" key="3">
    <source>
        <dbReference type="ARBA" id="ARBA00006001"/>
    </source>
</evidence>
<evidence type="ECO:0000256" key="12">
    <source>
        <dbReference type="ARBA" id="ARBA00023239"/>
    </source>
</evidence>
<dbReference type="Pfam" id="PF03853">
    <property type="entry name" value="YjeF_N"/>
    <property type="match status" value="1"/>
</dbReference>
<dbReference type="PROSITE" id="PS51385">
    <property type="entry name" value="YJEF_N"/>
    <property type="match status" value="1"/>
</dbReference>
<comment type="similarity">
    <text evidence="3 19">In the N-terminal section; belongs to the NnrE/AIBP family.</text>
</comment>
<keyword evidence="6 17" id="KW-0547">Nucleotide-binding</keyword>
<name>A0ABS3NC09_9GAMM</name>
<dbReference type="PANTHER" id="PTHR12592:SF0">
    <property type="entry name" value="ATP-DEPENDENT (S)-NAD(P)H-HYDRATE DEHYDRATASE"/>
    <property type="match status" value="1"/>
</dbReference>
<dbReference type="Pfam" id="PF01256">
    <property type="entry name" value="Carb_kinase"/>
    <property type="match status" value="1"/>
</dbReference>
<comment type="function">
    <text evidence="17">Catalyzes the dehydration of the S-form of NAD(P)HX at the expense of ADP, which is converted to AMP. Together with NAD(P)HX epimerase, which catalyzes the epimerization of the S- and R-forms, the enzyme allows the repair of both epimers of NAD(P)HX, a damaged form of NAD(P)H that is a result of enzymatic or heat-dependent hydration.</text>
</comment>
<comment type="caution">
    <text evidence="22">The sequence shown here is derived from an EMBL/GenBank/DDBJ whole genome shotgun (WGS) entry which is preliminary data.</text>
</comment>
<feature type="binding site" evidence="17">
    <location>
        <position position="442"/>
    </location>
    <ligand>
        <name>(6S)-NADPHX</name>
        <dbReference type="ChEBI" id="CHEBI:64076"/>
    </ligand>
</feature>
<dbReference type="NCBIfam" id="TIGR00197">
    <property type="entry name" value="yjeF_nterm"/>
    <property type="match status" value="1"/>
</dbReference>
<evidence type="ECO:0000256" key="6">
    <source>
        <dbReference type="ARBA" id="ARBA00022741"/>
    </source>
</evidence>
<comment type="catalytic activity">
    <reaction evidence="16 17 19">
        <text>(6S)-NADPHX + ADP = AMP + phosphate + NADPH + H(+)</text>
        <dbReference type="Rhea" id="RHEA:32235"/>
        <dbReference type="ChEBI" id="CHEBI:15378"/>
        <dbReference type="ChEBI" id="CHEBI:43474"/>
        <dbReference type="ChEBI" id="CHEBI:57783"/>
        <dbReference type="ChEBI" id="CHEBI:64076"/>
        <dbReference type="ChEBI" id="CHEBI:456215"/>
        <dbReference type="ChEBI" id="CHEBI:456216"/>
        <dbReference type="EC" id="4.2.1.136"/>
    </reaction>
</comment>
<feature type="domain" description="YjeF N-terminal" evidence="21">
    <location>
        <begin position="22"/>
        <end position="223"/>
    </location>
</feature>
<evidence type="ECO:0000256" key="2">
    <source>
        <dbReference type="ARBA" id="ARBA00000909"/>
    </source>
</evidence>
<feature type="binding site" evidence="17">
    <location>
        <begin position="413"/>
        <end position="417"/>
    </location>
    <ligand>
        <name>AMP</name>
        <dbReference type="ChEBI" id="CHEBI:456215"/>
    </ligand>
</feature>
<feature type="binding site" evidence="18">
    <location>
        <position position="169"/>
    </location>
    <ligand>
        <name>K(+)</name>
        <dbReference type="ChEBI" id="CHEBI:29103"/>
    </ligand>
</feature>
<dbReference type="EC" id="5.1.99.6" evidence="19"/>
<proteinExistence type="inferred from homology"/>
<evidence type="ECO:0000256" key="10">
    <source>
        <dbReference type="ARBA" id="ARBA00023027"/>
    </source>
</evidence>
<evidence type="ECO:0000256" key="16">
    <source>
        <dbReference type="ARBA" id="ARBA00049209"/>
    </source>
</evidence>
<evidence type="ECO:0000256" key="11">
    <source>
        <dbReference type="ARBA" id="ARBA00023235"/>
    </source>
</evidence>
<evidence type="ECO:0000256" key="1">
    <source>
        <dbReference type="ARBA" id="ARBA00000013"/>
    </source>
</evidence>
<comment type="similarity">
    <text evidence="4 19">In the C-terminal section; belongs to the NnrD/CARKD family.</text>
</comment>
<feature type="binding site" evidence="17">
    <location>
        <position position="327"/>
    </location>
    <ligand>
        <name>(6S)-NADPHX</name>
        <dbReference type="ChEBI" id="CHEBI:64076"/>
    </ligand>
</feature>
<feature type="binding site" evidence="18">
    <location>
        <position position="71"/>
    </location>
    <ligand>
        <name>K(+)</name>
        <dbReference type="ChEBI" id="CHEBI:29103"/>
    </ligand>
</feature>
<dbReference type="CDD" id="cd01171">
    <property type="entry name" value="YXKO-related"/>
    <property type="match status" value="1"/>
</dbReference>
<evidence type="ECO:0000256" key="8">
    <source>
        <dbReference type="ARBA" id="ARBA00022857"/>
    </source>
</evidence>
<feature type="binding site" evidence="18">
    <location>
        <position position="166"/>
    </location>
    <ligand>
        <name>(6S)-NADPHX</name>
        <dbReference type="ChEBI" id="CHEBI:64076"/>
    </ligand>
</feature>
<keyword evidence="12 17" id="KW-0456">Lyase</keyword>
<comment type="catalytic activity">
    <reaction evidence="2 18 19">
        <text>(6R)-NADPHX = (6S)-NADPHX</text>
        <dbReference type="Rhea" id="RHEA:32227"/>
        <dbReference type="ChEBI" id="CHEBI:64076"/>
        <dbReference type="ChEBI" id="CHEBI:64077"/>
        <dbReference type="EC" id="5.1.99.6"/>
    </reaction>
</comment>
<comment type="caution">
    <text evidence="18">Lacks conserved residue(s) required for the propagation of feature annotation.</text>
</comment>
<dbReference type="SUPFAM" id="SSF64153">
    <property type="entry name" value="YjeF N-terminal domain-like"/>
    <property type="match status" value="1"/>
</dbReference>
<dbReference type="EMBL" id="JAGDFX010000001">
    <property type="protein sequence ID" value="MBO1518060.1"/>
    <property type="molecule type" value="Genomic_DNA"/>
</dbReference>
<organism evidence="22 23">
    <name type="scientific">Oceanisphaera pacifica</name>
    <dbReference type="NCBI Taxonomy" id="2818389"/>
    <lineage>
        <taxon>Bacteria</taxon>
        <taxon>Pseudomonadati</taxon>
        <taxon>Pseudomonadota</taxon>
        <taxon>Gammaproteobacteria</taxon>
        <taxon>Aeromonadales</taxon>
        <taxon>Aeromonadaceae</taxon>
        <taxon>Oceanisphaera</taxon>
    </lineage>
</organism>
<reference evidence="22 23" key="1">
    <citation type="submission" date="2021-03" db="EMBL/GenBank/DDBJ databases">
        <title>Oceanisphaera sp. nov., isolated from the intestine.</title>
        <authorList>
            <person name="Zhao L.-H."/>
            <person name="Shi L.-F."/>
        </authorList>
    </citation>
    <scope>NUCLEOTIDE SEQUENCE [LARGE SCALE GENOMIC DNA]</scope>
    <source>
        <strain evidence="22 23">DM8</strain>
    </source>
</reference>
<keyword evidence="8 17" id="KW-0521">NADP</keyword>
<gene>
    <name evidence="17" type="primary">nnrD</name>
    <name evidence="18" type="synonym">nnrE</name>
    <name evidence="22" type="ORF">J3U76_00130</name>
</gene>
<keyword evidence="13" id="KW-0511">Multifunctional enzyme</keyword>
<comment type="cofactor">
    <cofactor evidence="17">
        <name>Mg(2+)</name>
        <dbReference type="ChEBI" id="CHEBI:18420"/>
    </cofactor>
</comment>
<comment type="similarity">
    <text evidence="17">Belongs to the NnrD/CARKD family.</text>
</comment>
<evidence type="ECO:0000313" key="23">
    <source>
        <dbReference type="Proteomes" id="UP000664882"/>
    </source>
</evidence>
<feature type="binding site" evidence="17">
    <location>
        <position position="441"/>
    </location>
    <ligand>
        <name>AMP</name>
        <dbReference type="ChEBI" id="CHEBI:456215"/>
    </ligand>
</feature>
<dbReference type="Gene3D" id="3.40.50.10260">
    <property type="entry name" value="YjeF N-terminal domain"/>
    <property type="match status" value="1"/>
</dbReference>